<evidence type="ECO:0000256" key="11">
    <source>
        <dbReference type="SAM" id="MobiDB-lite"/>
    </source>
</evidence>
<keyword evidence="4" id="KW-0547">Nucleotide-binding</keyword>
<accession>A0A839QS51</accession>
<comment type="similarity">
    <text evidence="2 9">Belongs to the RecN family.</text>
</comment>
<evidence type="ECO:0000256" key="2">
    <source>
        <dbReference type="ARBA" id="ARBA00009441"/>
    </source>
</evidence>
<dbReference type="Pfam" id="PF02463">
    <property type="entry name" value="SMC_N"/>
    <property type="match status" value="1"/>
</dbReference>
<dbReference type="InterPro" id="IPR003395">
    <property type="entry name" value="RecF/RecN/SMC_N"/>
</dbReference>
<keyword evidence="10" id="KW-0175">Coiled coil</keyword>
<feature type="region of interest" description="Disordered" evidence="11">
    <location>
        <begin position="574"/>
        <end position="594"/>
    </location>
</feature>
<evidence type="ECO:0000256" key="6">
    <source>
        <dbReference type="ARBA" id="ARBA00022840"/>
    </source>
</evidence>
<keyword evidence="6" id="KW-0067">ATP-binding</keyword>
<evidence type="ECO:0000256" key="4">
    <source>
        <dbReference type="ARBA" id="ARBA00022741"/>
    </source>
</evidence>
<keyword evidence="14" id="KW-1185">Reference proteome</keyword>
<protein>
    <recommendedName>
        <fullName evidence="3 9">DNA repair protein RecN</fullName>
    </recommendedName>
    <alternativeName>
        <fullName evidence="8 9">Recombination protein N</fullName>
    </alternativeName>
</protein>
<dbReference type="AlphaFoldDB" id="A0A839QS51"/>
<dbReference type="RefSeq" id="WP_183374780.1">
    <property type="nucleotide sequence ID" value="NZ_CBCSFZ010000021.1"/>
</dbReference>
<name>A0A839QS51_9MICO</name>
<comment type="function">
    <text evidence="1 9">May be involved in recombinational repair of damaged DNA.</text>
</comment>
<evidence type="ECO:0000313" key="13">
    <source>
        <dbReference type="EMBL" id="MBB3022595.1"/>
    </source>
</evidence>
<dbReference type="PANTHER" id="PTHR11059">
    <property type="entry name" value="DNA REPAIR PROTEIN RECN"/>
    <property type="match status" value="1"/>
</dbReference>
<dbReference type="EMBL" id="JACHWP010000001">
    <property type="protein sequence ID" value="MBB3022595.1"/>
    <property type="molecule type" value="Genomic_DNA"/>
</dbReference>
<dbReference type="GO" id="GO:0009432">
    <property type="term" value="P:SOS response"/>
    <property type="evidence" value="ECO:0007669"/>
    <property type="project" value="TreeGrafter"/>
</dbReference>
<evidence type="ECO:0000256" key="1">
    <source>
        <dbReference type="ARBA" id="ARBA00003618"/>
    </source>
</evidence>
<evidence type="ECO:0000256" key="10">
    <source>
        <dbReference type="SAM" id="Coils"/>
    </source>
</evidence>
<gene>
    <name evidence="13" type="ORF">FHX50_000843</name>
</gene>
<evidence type="ECO:0000313" key="14">
    <source>
        <dbReference type="Proteomes" id="UP000568050"/>
    </source>
</evidence>
<organism evidence="13 14">
    <name type="scientific">Helcobacillus massiliensis</name>
    <dbReference type="NCBI Taxonomy" id="521392"/>
    <lineage>
        <taxon>Bacteria</taxon>
        <taxon>Bacillati</taxon>
        <taxon>Actinomycetota</taxon>
        <taxon>Actinomycetes</taxon>
        <taxon>Micrococcales</taxon>
        <taxon>Dermabacteraceae</taxon>
        <taxon>Helcobacillus</taxon>
    </lineage>
</organism>
<keyword evidence="7 9" id="KW-0234">DNA repair</keyword>
<dbReference type="SUPFAM" id="SSF52540">
    <property type="entry name" value="P-loop containing nucleoside triphosphate hydrolases"/>
    <property type="match status" value="1"/>
</dbReference>
<dbReference type="GO" id="GO:0043590">
    <property type="term" value="C:bacterial nucleoid"/>
    <property type="evidence" value="ECO:0007669"/>
    <property type="project" value="TreeGrafter"/>
</dbReference>
<dbReference type="PANTHER" id="PTHR11059:SF0">
    <property type="entry name" value="DNA REPAIR PROTEIN RECN"/>
    <property type="match status" value="1"/>
</dbReference>
<feature type="domain" description="RecF/RecN/SMC N-terminal" evidence="12">
    <location>
        <begin position="5"/>
        <end position="523"/>
    </location>
</feature>
<dbReference type="PIRSF" id="PIRSF003128">
    <property type="entry name" value="RecN"/>
    <property type="match status" value="1"/>
</dbReference>
<evidence type="ECO:0000256" key="9">
    <source>
        <dbReference type="PIRNR" id="PIRNR003128"/>
    </source>
</evidence>
<sequence>MLTSLAIRHIGVIDDAVLDFGPGFTAITGETGAGKTMVVTGLSLLLGTRLDKRRAGVSSTVEGRLRVDGSPLLQHRLDDLGAEAEDGEVLVVRRVTKDGRSRAHVGGVPIPVSTLAELVGENITIHGQSDQIRLKSPDLQRDALDSTIGPEFDDLLAEHRATFRSRRDNAAELERIRALLADREQREQELTSILTTLEEVDPQPGEDDALREEITRLSDAADAADAFDTTLMHLVGDETGSALTRLDEAIAAITALDSDSTPGLAPLVDRLVSAREELSDTAADLSSLQDDSHASPGRMEEAQQRLHTLSVLVRDLGPRLDGAATVTELLDNSAGAVSALHDLESAADTSEQLTARIVEQDEELDDLAAQLSQRRRTAAERLADRIETELATLEMPGAKIRVDIAPAPAREHGRDLVTFLMQPHRNAEFMPLATGASGGELSRVMLALEVSLVADRTDRNQEIGHPVFIFDEIDAGIGGKAARAVGERLAHLAGEAQVIVVTHLPQVASYAGTHLTIVKETRGEETSSRVDLLDSDGRVHELARMLAGDASSEAALTHAEELLAESAAAAQTAASRYAAAPGRKKKRTQAGEKR</sequence>
<evidence type="ECO:0000256" key="8">
    <source>
        <dbReference type="ARBA" id="ARBA00033408"/>
    </source>
</evidence>
<dbReference type="GO" id="GO:0006310">
    <property type="term" value="P:DNA recombination"/>
    <property type="evidence" value="ECO:0007669"/>
    <property type="project" value="InterPro"/>
</dbReference>
<dbReference type="GO" id="GO:0006281">
    <property type="term" value="P:DNA repair"/>
    <property type="evidence" value="ECO:0007669"/>
    <property type="project" value="UniProtKB-KW"/>
</dbReference>
<evidence type="ECO:0000256" key="5">
    <source>
        <dbReference type="ARBA" id="ARBA00022763"/>
    </source>
</evidence>
<reference evidence="13 14" key="1">
    <citation type="submission" date="2020-08" db="EMBL/GenBank/DDBJ databases">
        <title>Sequencing the genomes of 1000 actinobacteria strains.</title>
        <authorList>
            <person name="Klenk H.-P."/>
        </authorList>
    </citation>
    <scope>NUCLEOTIDE SEQUENCE [LARGE SCALE GENOMIC DNA]</scope>
    <source>
        <strain evidence="13 14">DSM 23040</strain>
    </source>
</reference>
<dbReference type="InterPro" id="IPR027417">
    <property type="entry name" value="P-loop_NTPase"/>
</dbReference>
<dbReference type="Proteomes" id="UP000568050">
    <property type="component" value="Unassembled WGS sequence"/>
</dbReference>
<comment type="caution">
    <text evidence="13">The sequence shown here is derived from an EMBL/GenBank/DDBJ whole genome shotgun (WGS) entry which is preliminary data.</text>
</comment>
<keyword evidence="5 9" id="KW-0227">DNA damage</keyword>
<dbReference type="CDD" id="cd03241">
    <property type="entry name" value="ABC_RecN"/>
    <property type="match status" value="1"/>
</dbReference>
<feature type="coiled-coil region" evidence="10">
    <location>
        <begin position="343"/>
        <end position="370"/>
    </location>
</feature>
<evidence type="ECO:0000256" key="3">
    <source>
        <dbReference type="ARBA" id="ARBA00021315"/>
    </source>
</evidence>
<evidence type="ECO:0000256" key="7">
    <source>
        <dbReference type="ARBA" id="ARBA00023204"/>
    </source>
</evidence>
<dbReference type="Gene3D" id="3.40.50.300">
    <property type="entry name" value="P-loop containing nucleotide triphosphate hydrolases"/>
    <property type="match status" value="2"/>
</dbReference>
<proteinExistence type="inferred from homology"/>
<dbReference type="InterPro" id="IPR004604">
    <property type="entry name" value="DNA_recomb/repair_RecN"/>
</dbReference>
<dbReference type="GO" id="GO:0005524">
    <property type="term" value="F:ATP binding"/>
    <property type="evidence" value="ECO:0007669"/>
    <property type="project" value="UniProtKB-KW"/>
</dbReference>
<evidence type="ECO:0000259" key="12">
    <source>
        <dbReference type="Pfam" id="PF02463"/>
    </source>
</evidence>
<dbReference type="NCBIfam" id="TIGR00634">
    <property type="entry name" value="recN"/>
    <property type="match status" value="1"/>
</dbReference>